<reference evidence="3" key="2">
    <citation type="submission" date="2021-04" db="EMBL/GenBank/DDBJ databases">
        <authorList>
            <person name="Podell S."/>
        </authorList>
    </citation>
    <scope>NUCLEOTIDE SEQUENCE</scope>
    <source>
        <strain evidence="3">Hildebrandi</strain>
    </source>
</reference>
<feature type="transmembrane region" description="Helical" evidence="2">
    <location>
        <begin position="16"/>
        <end position="35"/>
    </location>
</feature>
<dbReference type="PROSITE" id="PS51257">
    <property type="entry name" value="PROKAR_LIPOPROTEIN"/>
    <property type="match status" value="1"/>
</dbReference>
<keyword evidence="2" id="KW-0812">Transmembrane</keyword>
<keyword evidence="4" id="KW-1185">Reference proteome</keyword>
<feature type="compositionally biased region" description="Basic residues" evidence="1">
    <location>
        <begin position="81"/>
        <end position="92"/>
    </location>
</feature>
<evidence type="ECO:0000313" key="4">
    <source>
        <dbReference type="Proteomes" id="UP000693970"/>
    </source>
</evidence>
<dbReference type="OrthoDB" id="42004at2759"/>
<organism evidence="3 4">
    <name type="scientific">Nitzschia inconspicua</name>
    <dbReference type="NCBI Taxonomy" id="303405"/>
    <lineage>
        <taxon>Eukaryota</taxon>
        <taxon>Sar</taxon>
        <taxon>Stramenopiles</taxon>
        <taxon>Ochrophyta</taxon>
        <taxon>Bacillariophyta</taxon>
        <taxon>Bacillariophyceae</taxon>
        <taxon>Bacillariophycidae</taxon>
        <taxon>Bacillariales</taxon>
        <taxon>Bacillariaceae</taxon>
        <taxon>Nitzschia</taxon>
    </lineage>
</organism>
<dbReference type="EMBL" id="JAGRRH010000006">
    <property type="protein sequence ID" value="KAG7368712.1"/>
    <property type="molecule type" value="Genomic_DNA"/>
</dbReference>
<protein>
    <submittedName>
        <fullName evidence="3">Uncharacterized protein</fullName>
    </submittedName>
</protein>
<accession>A0A9K3Q2E9</accession>
<dbReference type="Proteomes" id="UP000693970">
    <property type="component" value="Unassembled WGS sequence"/>
</dbReference>
<evidence type="ECO:0000256" key="2">
    <source>
        <dbReference type="SAM" id="Phobius"/>
    </source>
</evidence>
<name>A0A9K3Q2E9_9STRA</name>
<evidence type="ECO:0000256" key="1">
    <source>
        <dbReference type="SAM" id="MobiDB-lite"/>
    </source>
</evidence>
<feature type="region of interest" description="Disordered" evidence="1">
    <location>
        <begin position="81"/>
        <end position="102"/>
    </location>
</feature>
<sequence>MESFRKKRRSVLRRPVVLMAFLISILSCSMISIIVRMEKRLRRERYSIHPQLRQFSNRPIPAAVSGGKSDARTTNTILKKPFTKKQEKKLKAKNNDDGSNNTNTNKEILEIYKTFDDPPVIRPPIMHQNVIDFDPNIEGVVVVTKIQGPPHLRALRQMLCLFTKAYNNRARRNIVVFTSEFIEANDVKELQDIAAPAKLVVEIDNPGLHEMISKFTPQQQTELVKRCHVHSIQELTWYSKCDEERSYITLKNERLAYTWQAEFRALHLWTHHALESYRYMMWMDSDAFCTRMWNQDPLAAIIRYDLVLLFDHFPQGMARGSEFPAITREAFQRDICAISMMNGTLEARDGRCYGRKKSKIHQVHGFFHVTDLDFYRSEPVMKWNKALIGDGHFSRLFDDQIGITMPAAVLAGNRSWDMKTLGIYPRVFHNYVIDGLMSDWRGYFVPWWEKNANTTFPEASNDCLVDISG</sequence>
<keyword evidence="2" id="KW-1133">Transmembrane helix</keyword>
<dbReference type="AlphaFoldDB" id="A0A9K3Q2E9"/>
<reference evidence="3" key="1">
    <citation type="journal article" date="2021" name="Sci. Rep.">
        <title>Diploid genomic architecture of Nitzschia inconspicua, an elite biomass production diatom.</title>
        <authorList>
            <person name="Oliver A."/>
            <person name="Podell S."/>
            <person name="Pinowska A."/>
            <person name="Traller J.C."/>
            <person name="Smith S.R."/>
            <person name="McClure R."/>
            <person name="Beliaev A."/>
            <person name="Bohutskyi P."/>
            <person name="Hill E.A."/>
            <person name="Rabines A."/>
            <person name="Zheng H."/>
            <person name="Allen L.Z."/>
            <person name="Kuo A."/>
            <person name="Grigoriev I.V."/>
            <person name="Allen A.E."/>
            <person name="Hazlebeck D."/>
            <person name="Allen E.E."/>
        </authorList>
    </citation>
    <scope>NUCLEOTIDE SEQUENCE</scope>
    <source>
        <strain evidence="3">Hildebrandi</strain>
    </source>
</reference>
<evidence type="ECO:0000313" key="3">
    <source>
        <dbReference type="EMBL" id="KAG7368712.1"/>
    </source>
</evidence>
<comment type="caution">
    <text evidence="3">The sequence shown here is derived from an EMBL/GenBank/DDBJ whole genome shotgun (WGS) entry which is preliminary data.</text>
</comment>
<keyword evidence="2" id="KW-0472">Membrane</keyword>
<gene>
    <name evidence="3" type="ORF">IV203_031455</name>
</gene>
<proteinExistence type="predicted"/>